<proteinExistence type="inferred from homology"/>
<dbReference type="UniPathway" id="UPA00252">
    <property type="reaction ID" value="UER00325"/>
</dbReference>
<keyword evidence="5 9" id="KW-0350">Heme biosynthesis</keyword>
<dbReference type="HAMAP" id="MF_00323">
    <property type="entry name" value="Ferrochelatase"/>
    <property type="match status" value="1"/>
</dbReference>
<gene>
    <name evidence="9 11" type="primary">hemH</name>
    <name evidence="11" type="ORF">KIH39_13410</name>
</gene>
<dbReference type="AlphaFoldDB" id="A0A8E6B3H7"/>
<protein>
    <recommendedName>
        <fullName evidence="9">Ferrochelatase</fullName>
        <ecNumber evidence="9">4.98.1.1</ecNumber>
    </recommendedName>
    <alternativeName>
        <fullName evidence="9">Heme synthase</fullName>
    </alternativeName>
    <alternativeName>
        <fullName evidence="9">Protoheme ferro-lyase</fullName>
    </alternativeName>
</protein>
<dbReference type="Proteomes" id="UP000676194">
    <property type="component" value="Chromosome"/>
</dbReference>
<name>A0A8E6B3H7_9BACT</name>
<comment type="function">
    <text evidence="9">Catalyzes the ferrous insertion into protoporphyrin IX.</text>
</comment>
<dbReference type="GO" id="GO:0004325">
    <property type="term" value="F:ferrochelatase activity"/>
    <property type="evidence" value="ECO:0007669"/>
    <property type="project" value="UniProtKB-UniRule"/>
</dbReference>
<evidence type="ECO:0000256" key="8">
    <source>
        <dbReference type="ARBA" id="ARBA00024536"/>
    </source>
</evidence>
<evidence type="ECO:0000256" key="7">
    <source>
        <dbReference type="ARBA" id="ARBA00023244"/>
    </source>
</evidence>
<evidence type="ECO:0000313" key="12">
    <source>
        <dbReference type="Proteomes" id="UP000676194"/>
    </source>
</evidence>
<dbReference type="GO" id="GO:0006783">
    <property type="term" value="P:heme biosynthetic process"/>
    <property type="evidence" value="ECO:0007669"/>
    <property type="project" value="UniProtKB-UniRule"/>
</dbReference>
<sequence>MTGILLIQLGTPDEPTAPALRRYLRQFLGDPRVIEVNRILWWFILRIILLIRPARSAAKYRRVWDAKTGSPLRYFSLRQVELLQKKFPNCIVRCGMQIGNPAVAEVVEEMIAQGVERLIVMPMYPQYSATTTASATDVLFKHLMNIRHVPAIRIVPPYYAHPAYIDALVSIIHEEEGKLSWKPDHYLLSFHGIPQRYAKSGDPYATHVTRTTQALVKKLNLTRDKWTQTYQSLFGREEWLRPYTDDTLEKLAKKGVKKILAILPGFTVDCLETIDEIGLESKEVFEHAGGEHLRACPCLNDHAVWISAMETIIREEGQGWL</sequence>
<keyword evidence="12" id="KW-1185">Reference proteome</keyword>
<feature type="binding site" evidence="9">
    <location>
        <position position="191"/>
    </location>
    <ligand>
        <name>Fe(2+)</name>
        <dbReference type="ChEBI" id="CHEBI:29033"/>
    </ligand>
</feature>
<keyword evidence="3 9" id="KW-0479">Metal-binding</keyword>
<evidence type="ECO:0000256" key="2">
    <source>
        <dbReference type="ARBA" id="ARBA00022490"/>
    </source>
</evidence>
<dbReference type="Pfam" id="PF00762">
    <property type="entry name" value="Ferrochelatase"/>
    <property type="match status" value="1"/>
</dbReference>
<comment type="similarity">
    <text evidence="1 9 10">Belongs to the ferrochelatase family.</text>
</comment>
<evidence type="ECO:0000256" key="3">
    <source>
        <dbReference type="ARBA" id="ARBA00022723"/>
    </source>
</evidence>
<dbReference type="NCBIfam" id="TIGR00109">
    <property type="entry name" value="hemH"/>
    <property type="match status" value="1"/>
</dbReference>
<comment type="catalytic activity">
    <reaction evidence="9">
        <text>heme b + 2 H(+) = protoporphyrin IX + Fe(2+)</text>
        <dbReference type="Rhea" id="RHEA:22584"/>
        <dbReference type="ChEBI" id="CHEBI:15378"/>
        <dbReference type="ChEBI" id="CHEBI:29033"/>
        <dbReference type="ChEBI" id="CHEBI:57306"/>
        <dbReference type="ChEBI" id="CHEBI:60344"/>
        <dbReference type="EC" id="4.98.1.1"/>
    </reaction>
</comment>
<dbReference type="CDD" id="cd03411">
    <property type="entry name" value="Ferrochelatase_N"/>
    <property type="match status" value="1"/>
</dbReference>
<dbReference type="SUPFAM" id="SSF53800">
    <property type="entry name" value="Chelatase"/>
    <property type="match status" value="1"/>
</dbReference>
<reference evidence="11" key="1">
    <citation type="submission" date="2021-05" db="EMBL/GenBank/DDBJ databases">
        <title>Complete genome sequence of the cellulolytic planctomycete Telmatocola sphagniphila SP2T and characterization of the first cellulase from planctomycetes.</title>
        <authorList>
            <person name="Rakitin A.L."/>
            <person name="Beletsky A.V."/>
            <person name="Naumoff D.G."/>
            <person name="Kulichevskaya I.S."/>
            <person name="Mardanov A.V."/>
            <person name="Ravin N.V."/>
            <person name="Dedysh S.N."/>
        </authorList>
    </citation>
    <scope>NUCLEOTIDE SEQUENCE</scope>
    <source>
        <strain evidence="11">SP2T</strain>
    </source>
</reference>
<evidence type="ECO:0000256" key="1">
    <source>
        <dbReference type="ARBA" id="ARBA00007718"/>
    </source>
</evidence>
<dbReference type="FunFam" id="3.40.50.1400:FF:000002">
    <property type="entry name" value="Ferrochelatase"/>
    <property type="match status" value="1"/>
</dbReference>
<dbReference type="EMBL" id="CP074694">
    <property type="protein sequence ID" value="QVL29868.1"/>
    <property type="molecule type" value="Genomic_DNA"/>
</dbReference>
<dbReference type="Gene3D" id="3.40.50.1400">
    <property type="match status" value="2"/>
</dbReference>
<dbReference type="GO" id="GO:0005737">
    <property type="term" value="C:cytoplasm"/>
    <property type="evidence" value="ECO:0007669"/>
    <property type="project" value="UniProtKB-SubCell"/>
</dbReference>
<accession>A0A8E6B3H7</accession>
<evidence type="ECO:0000256" key="9">
    <source>
        <dbReference type="HAMAP-Rule" id="MF_00323"/>
    </source>
</evidence>
<dbReference type="InterPro" id="IPR033644">
    <property type="entry name" value="Ferrochelatase_C"/>
</dbReference>
<feature type="binding site" evidence="9">
    <location>
        <position position="272"/>
    </location>
    <ligand>
        <name>Fe(2+)</name>
        <dbReference type="ChEBI" id="CHEBI:29033"/>
    </ligand>
</feature>
<evidence type="ECO:0000256" key="4">
    <source>
        <dbReference type="ARBA" id="ARBA00023004"/>
    </source>
</evidence>
<dbReference type="GO" id="GO:0046872">
    <property type="term" value="F:metal ion binding"/>
    <property type="evidence" value="ECO:0007669"/>
    <property type="project" value="UniProtKB-KW"/>
</dbReference>
<organism evidence="11 12">
    <name type="scientific">Telmatocola sphagniphila</name>
    <dbReference type="NCBI Taxonomy" id="1123043"/>
    <lineage>
        <taxon>Bacteria</taxon>
        <taxon>Pseudomonadati</taxon>
        <taxon>Planctomycetota</taxon>
        <taxon>Planctomycetia</taxon>
        <taxon>Gemmatales</taxon>
        <taxon>Gemmataceae</taxon>
    </lineage>
</organism>
<evidence type="ECO:0000256" key="10">
    <source>
        <dbReference type="RuleBase" id="RU004185"/>
    </source>
</evidence>
<comment type="pathway">
    <text evidence="9">Porphyrin-containing compound metabolism; protoheme biosynthesis; protoheme from protoporphyrin-IX: step 1/1.</text>
</comment>
<evidence type="ECO:0000256" key="6">
    <source>
        <dbReference type="ARBA" id="ARBA00023239"/>
    </source>
</evidence>
<keyword evidence="6 9" id="KW-0456">Lyase</keyword>
<dbReference type="RefSeq" id="WP_213493750.1">
    <property type="nucleotide sequence ID" value="NZ_CP074694.1"/>
</dbReference>
<dbReference type="KEGG" id="tsph:KIH39_13410"/>
<dbReference type="PANTHER" id="PTHR11108:SF1">
    <property type="entry name" value="FERROCHELATASE, MITOCHONDRIAL"/>
    <property type="match status" value="1"/>
</dbReference>
<keyword evidence="2 9" id="KW-0963">Cytoplasm</keyword>
<evidence type="ECO:0000313" key="11">
    <source>
        <dbReference type="EMBL" id="QVL29868.1"/>
    </source>
</evidence>
<dbReference type="InterPro" id="IPR033659">
    <property type="entry name" value="Ferrochelatase_N"/>
</dbReference>
<comment type="catalytic activity">
    <reaction evidence="8">
        <text>Fe-coproporphyrin III + 2 H(+) = coproporphyrin III + Fe(2+)</text>
        <dbReference type="Rhea" id="RHEA:49572"/>
        <dbReference type="ChEBI" id="CHEBI:15378"/>
        <dbReference type="ChEBI" id="CHEBI:29033"/>
        <dbReference type="ChEBI" id="CHEBI:68438"/>
        <dbReference type="ChEBI" id="CHEBI:131725"/>
        <dbReference type="EC" id="4.99.1.9"/>
    </reaction>
    <physiologicalReaction direction="right-to-left" evidence="8">
        <dbReference type="Rhea" id="RHEA:49574"/>
    </physiologicalReaction>
</comment>
<dbReference type="CDD" id="cd00419">
    <property type="entry name" value="Ferrochelatase_C"/>
    <property type="match status" value="1"/>
</dbReference>
<dbReference type="PANTHER" id="PTHR11108">
    <property type="entry name" value="FERROCHELATASE"/>
    <property type="match status" value="1"/>
</dbReference>
<evidence type="ECO:0000256" key="5">
    <source>
        <dbReference type="ARBA" id="ARBA00023133"/>
    </source>
</evidence>
<comment type="subcellular location">
    <subcellularLocation>
        <location evidence="9">Cytoplasm</location>
    </subcellularLocation>
</comment>
<keyword evidence="4 9" id="KW-0408">Iron</keyword>
<dbReference type="EC" id="4.98.1.1" evidence="9"/>
<keyword evidence="7 9" id="KW-0627">Porphyrin biosynthesis</keyword>
<dbReference type="InterPro" id="IPR001015">
    <property type="entry name" value="Ferrochelatase"/>
</dbReference>